<keyword evidence="2" id="KW-0560">Oxidoreductase</keyword>
<dbReference type="SUPFAM" id="SSF51430">
    <property type="entry name" value="NAD(P)-linked oxidoreductase"/>
    <property type="match status" value="1"/>
</dbReference>
<keyword evidence="3" id="KW-1185">Reference proteome</keyword>
<dbReference type="InterPro" id="IPR036812">
    <property type="entry name" value="NAD(P)_OxRdtase_dom_sf"/>
</dbReference>
<dbReference type="Gene3D" id="3.20.20.100">
    <property type="entry name" value="NADP-dependent oxidoreductase domain"/>
    <property type="match status" value="1"/>
</dbReference>
<feature type="domain" description="NADP-dependent oxidoreductase" evidence="1">
    <location>
        <begin position="8"/>
        <end position="304"/>
    </location>
</feature>
<dbReference type="InterPro" id="IPR020471">
    <property type="entry name" value="AKR"/>
</dbReference>
<evidence type="ECO:0000259" key="1">
    <source>
        <dbReference type="Pfam" id="PF00248"/>
    </source>
</evidence>
<dbReference type="CDD" id="cd19152">
    <property type="entry name" value="AKR_AKR15A"/>
    <property type="match status" value="1"/>
</dbReference>
<reference evidence="2 3" key="1">
    <citation type="submission" date="2022-06" db="EMBL/GenBank/DDBJ databases">
        <title>Sequencing the genomes of 1000 actinobacteria strains.</title>
        <authorList>
            <person name="Klenk H.-P."/>
        </authorList>
    </citation>
    <scope>NUCLEOTIDE SEQUENCE [LARGE SCALE GENOMIC DNA]</scope>
    <source>
        <strain evidence="2 3">DSM 41656</strain>
    </source>
</reference>
<evidence type="ECO:0000313" key="2">
    <source>
        <dbReference type="EMBL" id="MCP2314192.1"/>
    </source>
</evidence>
<dbReference type="EMBL" id="JAMZDX010000008">
    <property type="protein sequence ID" value="MCP2314192.1"/>
    <property type="molecule type" value="Genomic_DNA"/>
</dbReference>
<evidence type="ECO:0000313" key="3">
    <source>
        <dbReference type="Proteomes" id="UP001206483"/>
    </source>
</evidence>
<dbReference type="Pfam" id="PF00248">
    <property type="entry name" value="Aldo_ket_red"/>
    <property type="match status" value="1"/>
</dbReference>
<name>A0ABT1J9Q8_9ACTN</name>
<dbReference type="Proteomes" id="UP001206483">
    <property type="component" value="Unassembled WGS sequence"/>
</dbReference>
<dbReference type="GO" id="GO:0047834">
    <property type="term" value="F:D-threo-aldose 1-dehydrogenase activity"/>
    <property type="evidence" value="ECO:0007669"/>
    <property type="project" value="UniProtKB-EC"/>
</dbReference>
<accession>A0ABT1J9Q8</accession>
<sequence length="315" mass="34188">MIEISRHGFGAATLGNLYTEVADDQAEQAVQAAWHAGVRLFDTAPHYGLGLSERRLGRALSAYPRDSYVLSTKVGRLLLPADSEGLDPDGFLVPATHRRVWDFSADGVRRSIEDSLDRMGLDRIDIVLLHDAESHLPQAVREAYPALADLRAQGVIRAIGAGMNHCRPLETLVRETDIDTVMIAGRYTLLDQSAGASLLPTCLERGVAVLAAGVFNSGLLATDGTGGTYDYHPAPAHLIDRARRIAQVCEQYEVTLPQAALAFPLRHPAVSSVVVGARSASEVRRNAELLAREIPEALWADLVALSLEDPQSFRR</sequence>
<organism evidence="2 3">
    <name type="scientific">Kitasatospora paracochleata</name>
    <dbReference type="NCBI Taxonomy" id="58354"/>
    <lineage>
        <taxon>Bacteria</taxon>
        <taxon>Bacillati</taxon>
        <taxon>Actinomycetota</taxon>
        <taxon>Actinomycetes</taxon>
        <taxon>Kitasatosporales</taxon>
        <taxon>Streptomycetaceae</taxon>
        <taxon>Kitasatospora</taxon>
    </lineage>
</organism>
<comment type="caution">
    <text evidence="2">The sequence shown here is derived from an EMBL/GenBank/DDBJ whole genome shotgun (WGS) entry which is preliminary data.</text>
</comment>
<gene>
    <name evidence="2" type="ORF">FHR36_007391</name>
</gene>
<dbReference type="InterPro" id="IPR023210">
    <property type="entry name" value="NADP_OxRdtase_dom"/>
</dbReference>
<dbReference type="RefSeq" id="WP_253804520.1">
    <property type="nucleotide sequence ID" value="NZ_BAAAUB010000015.1"/>
</dbReference>
<proteinExistence type="predicted"/>
<dbReference type="EC" id="1.1.1.122" evidence="2"/>
<dbReference type="PANTHER" id="PTHR42686:SF1">
    <property type="entry name" value="GH17980P-RELATED"/>
    <property type="match status" value="1"/>
</dbReference>
<dbReference type="PANTHER" id="PTHR42686">
    <property type="entry name" value="GH17980P-RELATED"/>
    <property type="match status" value="1"/>
</dbReference>
<protein>
    <submittedName>
        <fullName evidence="2">D-threo-aldose 1-dehydrogenase</fullName>
        <ecNumber evidence="2">1.1.1.122</ecNumber>
    </submittedName>
</protein>